<dbReference type="Pfam" id="PF19383">
    <property type="entry name" value="DUF5958"/>
    <property type="match status" value="1"/>
</dbReference>
<evidence type="ECO:0000313" key="2">
    <source>
        <dbReference type="Proteomes" id="UP000326907"/>
    </source>
</evidence>
<protein>
    <submittedName>
        <fullName evidence="1">Uncharacterized protein</fullName>
    </submittedName>
</protein>
<keyword evidence="2" id="KW-1185">Reference proteome</keyword>
<dbReference type="AlphaFoldDB" id="A0A5N5EAZ2"/>
<sequence>MDERTVMLNELAQGLRPIGQGVEWFEALPGQDQFEVLRDLGGHCIQARATVEDGPESVRIAGIRPTHTPAVLITRGQLAGQLTKIINLPQDERVKAFRLLVALLGVADKRRRERFCADGCPHAWHQLAAGADMEAATA</sequence>
<reference evidence="1 2" key="1">
    <citation type="submission" date="2019-09" db="EMBL/GenBank/DDBJ databases">
        <authorList>
            <person name="Liu P."/>
        </authorList>
    </citation>
    <scope>NUCLEOTIDE SEQUENCE [LARGE SCALE GENOMIC DNA]</scope>
    <source>
        <strain evidence="1 2">TRM68085</strain>
    </source>
</reference>
<evidence type="ECO:0000313" key="1">
    <source>
        <dbReference type="EMBL" id="KAB2587749.1"/>
    </source>
</evidence>
<dbReference type="RefSeq" id="WP_151514011.1">
    <property type="nucleotide sequence ID" value="NZ_VYUA01000076.1"/>
</dbReference>
<name>A0A5N5EAZ2_9ACTN</name>
<comment type="caution">
    <text evidence="1">The sequence shown here is derived from an EMBL/GenBank/DDBJ whole genome shotgun (WGS) entry which is preliminary data.</text>
</comment>
<dbReference type="InterPro" id="IPR046002">
    <property type="entry name" value="DUF5958"/>
</dbReference>
<organism evidence="1 2">
    <name type="scientific">Streptomyces arboris</name>
    <dbReference type="NCBI Taxonomy" id="2600619"/>
    <lineage>
        <taxon>Bacteria</taxon>
        <taxon>Bacillati</taxon>
        <taxon>Actinomycetota</taxon>
        <taxon>Actinomycetes</taxon>
        <taxon>Kitasatosporales</taxon>
        <taxon>Streptomycetaceae</taxon>
        <taxon>Streptomyces</taxon>
    </lineage>
</organism>
<proteinExistence type="predicted"/>
<gene>
    <name evidence="1" type="ORF">F5983_36280</name>
</gene>
<accession>A0A5N5EAZ2</accession>
<dbReference type="Proteomes" id="UP000326907">
    <property type="component" value="Unassembled WGS sequence"/>
</dbReference>
<dbReference type="EMBL" id="VYUA01000076">
    <property type="protein sequence ID" value="KAB2587749.1"/>
    <property type="molecule type" value="Genomic_DNA"/>
</dbReference>